<reference evidence="2" key="1">
    <citation type="submission" date="2019-08" db="EMBL/GenBank/DDBJ databases">
        <authorList>
            <person name="Kucharzyk K."/>
            <person name="Murdoch R.W."/>
            <person name="Higgins S."/>
            <person name="Loffler F."/>
        </authorList>
    </citation>
    <scope>NUCLEOTIDE SEQUENCE</scope>
</reference>
<evidence type="ECO:0000313" key="2">
    <source>
        <dbReference type="EMBL" id="MPN11726.1"/>
    </source>
</evidence>
<evidence type="ECO:0000256" key="1">
    <source>
        <dbReference type="SAM" id="Phobius"/>
    </source>
</evidence>
<keyword evidence="1" id="KW-0472">Membrane</keyword>
<feature type="transmembrane region" description="Helical" evidence="1">
    <location>
        <begin position="27"/>
        <end position="54"/>
    </location>
</feature>
<accession>A0A645FDR0</accession>
<keyword evidence="1" id="KW-1133">Transmembrane helix</keyword>
<gene>
    <name evidence="2" type="ORF">SDC9_159034</name>
</gene>
<comment type="caution">
    <text evidence="2">The sequence shown here is derived from an EMBL/GenBank/DDBJ whole genome shotgun (WGS) entry which is preliminary data.</text>
</comment>
<proteinExistence type="predicted"/>
<keyword evidence="1" id="KW-0812">Transmembrane</keyword>
<sequence>MLPNGIGKDKKENQCPNNSSDYGTFQLILAVIFIVIIVTGHSFLSFAGGGNCYIQLVLFRNLHHKNHVFVK</sequence>
<protein>
    <submittedName>
        <fullName evidence="2">Uncharacterized protein</fullName>
    </submittedName>
</protein>
<name>A0A645FDR0_9ZZZZ</name>
<dbReference type="AlphaFoldDB" id="A0A645FDR0"/>
<dbReference type="EMBL" id="VSSQ01057981">
    <property type="protein sequence ID" value="MPN11726.1"/>
    <property type="molecule type" value="Genomic_DNA"/>
</dbReference>
<organism evidence="2">
    <name type="scientific">bioreactor metagenome</name>
    <dbReference type="NCBI Taxonomy" id="1076179"/>
    <lineage>
        <taxon>unclassified sequences</taxon>
        <taxon>metagenomes</taxon>
        <taxon>ecological metagenomes</taxon>
    </lineage>
</organism>